<feature type="transmembrane region" description="Helical" evidence="6">
    <location>
        <begin position="258"/>
        <end position="277"/>
    </location>
</feature>
<feature type="transmembrane region" description="Helical" evidence="6">
    <location>
        <begin position="188"/>
        <end position="209"/>
    </location>
</feature>
<dbReference type="InterPro" id="IPR045225">
    <property type="entry name" value="Uracil/uridine/allantoin_perm"/>
</dbReference>
<dbReference type="Proteomes" id="UP000199069">
    <property type="component" value="Unassembled WGS sequence"/>
</dbReference>
<keyword evidence="8" id="KW-1185">Reference proteome</keyword>
<dbReference type="GO" id="GO:0005886">
    <property type="term" value="C:plasma membrane"/>
    <property type="evidence" value="ECO:0007669"/>
    <property type="project" value="TreeGrafter"/>
</dbReference>
<protein>
    <submittedName>
        <fullName evidence="7">BY PROTMAP: gi|472584095|gb|EMS21701.1| NCS1 allantoate transporter [Rhodosporidium toruloides NP11] gi|647394581|emb|CDR35812.1| RHTO0S01e07646g1_1 [Rhodosporidium toruloides]</fullName>
    </submittedName>
</protein>
<keyword evidence="4 6" id="KW-1133">Transmembrane helix</keyword>
<feature type="transmembrane region" description="Helical" evidence="6">
    <location>
        <begin position="112"/>
        <end position="138"/>
    </location>
</feature>
<dbReference type="GO" id="GO:0015205">
    <property type="term" value="F:nucleobase transmembrane transporter activity"/>
    <property type="evidence" value="ECO:0007669"/>
    <property type="project" value="TreeGrafter"/>
</dbReference>
<evidence type="ECO:0000256" key="5">
    <source>
        <dbReference type="ARBA" id="ARBA00023136"/>
    </source>
</evidence>
<reference evidence="7 8" key="1">
    <citation type="submission" date="2015-07" db="EMBL/GenBank/DDBJ databases">
        <authorList>
            <person name="Cajimat M.N.B."/>
            <person name="Milazzo M.L."/>
            <person name="Fulhorst C.F."/>
        </authorList>
    </citation>
    <scope>NUCLEOTIDE SEQUENCE [LARGE SCALE GENOMIC DNA]</scope>
    <source>
        <strain evidence="7">Single colony</strain>
    </source>
</reference>
<name>A0A0K3CQ76_RHOTO</name>
<dbReference type="PANTHER" id="PTHR30618:SF0">
    <property type="entry name" value="PURINE-URACIL PERMEASE NCS1"/>
    <property type="match status" value="1"/>
</dbReference>
<dbReference type="Gene3D" id="1.10.4160.10">
    <property type="entry name" value="Hydantoin permease"/>
    <property type="match status" value="1"/>
</dbReference>
<feature type="transmembrane region" description="Helical" evidence="6">
    <location>
        <begin position="450"/>
        <end position="467"/>
    </location>
</feature>
<evidence type="ECO:0000313" key="8">
    <source>
        <dbReference type="Proteomes" id="UP000199069"/>
    </source>
</evidence>
<accession>A0A0K3CQ76</accession>
<feature type="transmembrane region" description="Helical" evidence="6">
    <location>
        <begin position="221"/>
        <end position="238"/>
    </location>
</feature>
<gene>
    <name evidence="7" type="primary">FGENESH: predicted gene_10.24</name>
    <name evidence="7" type="ORF">BN2166_0051870</name>
</gene>
<dbReference type="PANTHER" id="PTHR30618">
    <property type="entry name" value="NCS1 FAMILY PURINE/PYRIMIDINE TRANSPORTER"/>
    <property type="match status" value="1"/>
</dbReference>
<dbReference type="AlphaFoldDB" id="A0A0K3CQ76"/>
<keyword evidence="3 6" id="KW-0812">Transmembrane</keyword>
<sequence>METLRRIDRTIAVKQEAGSLGSSRWSNKDLDPVPANQRTWTAMDVASYWNSDQMAPATWDLGSTMVGLGLCAREAIPLSFVAFFVIGIVLTLNGRIGATTHCSLPVVIRASFGIWGSYLAILVRAVLAILWLIILTYLRSMCRWLRRNEANANPPAEGGRIVAVMTGAIWPSFLKIPNTLPPKLGIDTQTIIGFAILWVFQAPLACVPVRRLAYFFKIKAWSSYILFGALFIWAMVVTKGKGFVLTGHFDEKLLPQGSRSWAMIAGLNAVTGLYSTVSINIPDFSRFAKSPKASWAQLVAVPVFGCIPIAISICCAAAAEQKYGQQVFDPASLCSLFDSRAARFFAGLGWFISTIGVNISANSVSFATDITSVMPRYLSIFRCSVLAGILCWATNPWRIVTDAPQFYSFLSSYPVFLAPVATILATDFYIVRKGKVDVRQFYDPEGIYRYFHGVNLRAVVAWIFALAPNLPAFAHAVDPTNPNPQPYTYYFSWYMSTFGAFVWYLLFNYLFQPHSSFVEEAVYEVGTVEYTESTVASSAEKGEVDADKEYAAGVVAV</sequence>
<evidence type="ECO:0000256" key="2">
    <source>
        <dbReference type="ARBA" id="ARBA00008974"/>
    </source>
</evidence>
<evidence type="ECO:0000256" key="3">
    <source>
        <dbReference type="ARBA" id="ARBA00022692"/>
    </source>
</evidence>
<evidence type="ECO:0000256" key="4">
    <source>
        <dbReference type="ARBA" id="ARBA00022989"/>
    </source>
</evidence>
<dbReference type="InterPro" id="IPR001248">
    <property type="entry name" value="Pur-cyt_permease"/>
</dbReference>
<feature type="transmembrane region" description="Helical" evidence="6">
    <location>
        <begin position="75"/>
        <end position="92"/>
    </location>
</feature>
<dbReference type="EMBL" id="CWKI01000010">
    <property type="protein sequence ID" value="CTR09326.1"/>
    <property type="molecule type" value="Genomic_DNA"/>
</dbReference>
<feature type="transmembrane region" description="Helical" evidence="6">
    <location>
        <begin position="344"/>
        <end position="367"/>
    </location>
</feature>
<feature type="transmembrane region" description="Helical" evidence="6">
    <location>
        <begin position="379"/>
        <end position="400"/>
    </location>
</feature>
<dbReference type="Pfam" id="PF02133">
    <property type="entry name" value="Transp_cyt_pur"/>
    <property type="match status" value="2"/>
</dbReference>
<proteinExistence type="inferred from homology"/>
<comment type="subcellular location">
    <subcellularLocation>
        <location evidence="1">Membrane</location>
        <topology evidence="1">Multi-pass membrane protein</topology>
    </subcellularLocation>
</comment>
<comment type="similarity">
    <text evidence="2">Belongs to the purine-cytosine permease (2.A.39) family.</text>
</comment>
<feature type="transmembrane region" description="Helical" evidence="6">
    <location>
        <begin position="158"/>
        <end position="176"/>
    </location>
</feature>
<evidence type="ECO:0000256" key="1">
    <source>
        <dbReference type="ARBA" id="ARBA00004141"/>
    </source>
</evidence>
<feature type="transmembrane region" description="Helical" evidence="6">
    <location>
        <begin position="487"/>
        <end position="507"/>
    </location>
</feature>
<evidence type="ECO:0000256" key="6">
    <source>
        <dbReference type="SAM" id="Phobius"/>
    </source>
</evidence>
<organism evidence="7 8">
    <name type="scientific">Rhodotorula toruloides</name>
    <name type="common">Yeast</name>
    <name type="synonym">Rhodosporidium toruloides</name>
    <dbReference type="NCBI Taxonomy" id="5286"/>
    <lineage>
        <taxon>Eukaryota</taxon>
        <taxon>Fungi</taxon>
        <taxon>Dikarya</taxon>
        <taxon>Basidiomycota</taxon>
        <taxon>Pucciniomycotina</taxon>
        <taxon>Microbotryomycetes</taxon>
        <taxon>Sporidiobolales</taxon>
        <taxon>Sporidiobolaceae</taxon>
        <taxon>Rhodotorula</taxon>
    </lineage>
</organism>
<keyword evidence="5 6" id="KW-0472">Membrane</keyword>
<feature type="transmembrane region" description="Helical" evidence="6">
    <location>
        <begin position="406"/>
        <end position="430"/>
    </location>
</feature>
<evidence type="ECO:0000313" key="7">
    <source>
        <dbReference type="EMBL" id="CTR09326.1"/>
    </source>
</evidence>
<feature type="transmembrane region" description="Helical" evidence="6">
    <location>
        <begin position="298"/>
        <end position="319"/>
    </location>
</feature>